<comment type="catalytic activity">
    <reaction evidence="9 10">
        <text>uridine(44) in tRNA(Ser) + S-adenosyl-L-methionine = 2'-O-methyluridine(44) in tRNA(Ser) + S-adenosyl-L-homocysteine + H(+)</text>
        <dbReference type="Rhea" id="RHEA:43100"/>
        <dbReference type="Rhea" id="RHEA-COMP:10339"/>
        <dbReference type="Rhea" id="RHEA-COMP:10340"/>
        <dbReference type="ChEBI" id="CHEBI:15378"/>
        <dbReference type="ChEBI" id="CHEBI:57856"/>
        <dbReference type="ChEBI" id="CHEBI:59789"/>
        <dbReference type="ChEBI" id="CHEBI:65315"/>
        <dbReference type="ChEBI" id="CHEBI:74478"/>
        <dbReference type="EC" id="2.1.1.211"/>
    </reaction>
</comment>
<organism evidence="11 12">
    <name type="scientific">Hypothenemus hampei</name>
    <name type="common">Coffee berry borer</name>
    <dbReference type="NCBI Taxonomy" id="57062"/>
    <lineage>
        <taxon>Eukaryota</taxon>
        <taxon>Metazoa</taxon>
        <taxon>Ecdysozoa</taxon>
        <taxon>Arthropoda</taxon>
        <taxon>Hexapoda</taxon>
        <taxon>Insecta</taxon>
        <taxon>Pterygota</taxon>
        <taxon>Neoptera</taxon>
        <taxon>Endopterygota</taxon>
        <taxon>Coleoptera</taxon>
        <taxon>Polyphaga</taxon>
        <taxon>Cucujiformia</taxon>
        <taxon>Curculionidae</taxon>
        <taxon>Scolytinae</taxon>
        <taxon>Hypothenemus</taxon>
    </lineage>
</organism>
<comment type="caution">
    <text evidence="11">The sequence shown here is derived from an EMBL/GenBank/DDBJ whole genome shotgun (WGS) entry which is preliminary data.</text>
</comment>
<dbReference type="GO" id="GO:0141101">
    <property type="term" value="F:tRNA(Ser) (uridine(44)-2'-O-)-methyltransferase activity"/>
    <property type="evidence" value="ECO:0007669"/>
    <property type="project" value="UniProtKB-EC"/>
</dbReference>
<dbReference type="Pfam" id="PF07757">
    <property type="entry name" value="AdoMet_MTase"/>
    <property type="match status" value="1"/>
</dbReference>
<comment type="subcellular location">
    <subcellularLocation>
        <location evidence="2 10">Cytoplasm</location>
    </subcellularLocation>
</comment>
<evidence type="ECO:0000256" key="9">
    <source>
        <dbReference type="ARBA" id="ARBA00047957"/>
    </source>
</evidence>
<dbReference type="EC" id="2.1.1.211" evidence="10"/>
<dbReference type="GO" id="GO:0030488">
    <property type="term" value="P:tRNA methylation"/>
    <property type="evidence" value="ECO:0007669"/>
    <property type="project" value="UniProtKB-UniRule"/>
</dbReference>
<keyword evidence="6 10" id="KW-0808">Transferase</keyword>
<evidence type="ECO:0000313" key="12">
    <source>
        <dbReference type="Proteomes" id="UP001566132"/>
    </source>
</evidence>
<evidence type="ECO:0000256" key="7">
    <source>
        <dbReference type="ARBA" id="ARBA00022691"/>
    </source>
</evidence>
<dbReference type="SUPFAM" id="SSF53335">
    <property type="entry name" value="S-adenosyl-L-methionine-dependent methyltransferases"/>
    <property type="match status" value="1"/>
</dbReference>
<evidence type="ECO:0000256" key="2">
    <source>
        <dbReference type="ARBA" id="ARBA00004496"/>
    </source>
</evidence>
<dbReference type="GO" id="GO:0005737">
    <property type="term" value="C:cytoplasm"/>
    <property type="evidence" value="ECO:0007669"/>
    <property type="project" value="UniProtKB-SubCell"/>
</dbReference>
<evidence type="ECO:0000256" key="8">
    <source>
        <dbReference type="ARBA" id="ARBA00022694"/>
    </source>
</evidence>
<dbReference type="PANTHER" id="PTHR21210">
    <property type="entry name" value="TRNA (URACIL-O(2)-)-METHYLTRANSFERASE-RELATED"/>
    <property type="match status" value="1"/>
</dbReference>
<reference evidence="11 12" key="1">
    <citation type="submission" date="2024-05" db="EMBL/GenBank/DDBJ databases">
        <title>Genetic variation in Jamaican populations of the coffee berry borer (Hypothenemus hampei).</title>
        <authorList>
            <person name="Errbii M."/>
            <person name="Myrie A."/>
        </authorList>
    </citation>
    <scope>NUCLEOTIDE SEQUENCE [LARGE SCALE GENOMIC DNA]</scope>
    <source>
        <strain evidence="11">JA-Hopewell-2020-01-JO</strain>
        <tissue evidence="11">Whole body</tissue>
    </source>
</reference>
<proteinExistence type="inferred from homology"/>
<evidence type="ECO:0000256" key="1">
    <source>
        <dbReference type="ARBA" id="ARBA00002778"/>
    </source>
</evidence>
<keyword evidence="7 10" id="KW-0949">S-adenosyl-L-methionine</keyword>
<keyword evidence="5 10" id="KW-0489">Methyltransferase</keyword>
<evidence type="ECO:0000256" key="4">
    <source>
        <dbReference type="ARBA" id="ARBA00022490"/>
    </source>
</evidence>
<evidence type="ECO:0000256" key="5">
    <source>
        <dbReference type="ARBA" id="ARBA00022603"/>
    </source>
</evidence>
<accession>A0ABD1EHS4</accession>
<evidence type="ECO:0000256" key="6">
    <source>
        <dbReference type="ARBA" id="ARBA00022679"/>
    </source>
</evidence>
<dbReference type="InterPro" id="IPR029063">
    <property type="entry name" value="SAM-dependent_MTases_sf"/>
</dbReference>
<gene>
    <name evidence="11" type="ORF">ABEB36_009877</name>
</gene>
<dbReference type="EMBL" id="JBDJPC010000007">
    <property type="protein sequence ID" value="KAL1494253.1"/>
    <property type="molecule type" value="Genomic_DNA"/>
</dbReference>
<evidence type="ECO:0000256" key="10">
    <source>
        <dbReference type="RuleBase" id="RU368004"/>
    </source>
</evidence>
<keyword evidence="8 10" id="KW-0819">tRNA processing</keyword>
<dbReference type="Proteomes" id="UP001566132">
    <property type="component" value="Unassembled WGS sequence"/>
</dbReference>
<comment type="function">
    <text evidence="1">Probable adenosyl-L-methionine (AdoMet)-dependent tRNA (uracil-O(2)-)-methyltransferase.</text>
</comment>
<dbReference type="PANTHER" id="PTHR21210:SF0">
    <property type="entry name" value="TRNA (URACIL-O(2)-)-METHYLTRANSFERASE-RELATED"/>
    <property type="match status" value="1"/>
</dbReference>
<keyword evidence="12" id="KW-1185">Reference proteome</keyword>
<keyword evidence="4 10" id="KW-0963">Cytoplasm</keyword>
<dbReference type="AlphaFoldDB" id="A0ABD1EHS4"/>
<evidence type="ECO:0000313" key="11">
    <source>
        <dbReference type="EMBL" id="KAL1494253.1"/>
    </source>
</evidence>
<comment type="function">
    <text evidence="10">Adenosyl-L-methionine (AdoMet)-dependent tRNA (uracil-O(2)-)-methyltransferase.</text>
</comment>
<sequence>MKFEIPLATSSSIVSYEKFWHSVMLYHNRPHLVNRKISSASASLFFQVTFHSKTVQLQELLNRSALLYELRKLDCISPSNIQKEFVINLLESYDKKIQLKEVSEHDCKLVHTGTFVSLKVLYPRMKNCPNAVEIVTFDKEHNNVVFLAVSDSDKQFVAPIFPYELSLTSNSNLVINVSNFDDADTVQAFWLVEKLFTKLLKWIESEKSESHIQSLSLIEAEEYCETYIKLKMKYGPKLVQDWPKVSSTDPQKYVYEDIAIVSYLLCLWKNEPNVKFVDCGCGNGLLVHLLNQEGYEGFGVDIRQRPMWHIYPKSTILKVEALSPDTVFPNSTWIIGNHSDELTPWIPVFALKSACNFFVLPCCPYDFSGQKFIRTNTALSAYADYLLYIEDVSKQCGFQVAIDKLRIPSTKRTCLIGKINFLENDKEVIEKINKMLEVKLENCDFTPRNDVEKVRNCTKLNKNIVSNIVKICVSKLLSHEDFMKKYNGELWNKGGSFKIADLVCEIPKEYLSQLKQECGGLQTLLRNHRYLFSIAGGFVQLRLPHTVAEETKYLEKPCWFVRNHPNGCLFDANLCGYQH</sequence>
<dbReference type="InterPro" id="IPR011671">
    <property type="entry name" value="tRNA_uracil_MeTrfase"/>
</dbReference>
<name>A0ABD1EHS4_HYPHA</name>
<comment type="similarity">
    <text evidence="3 10">Belongs to the TRM44 family.</text>
</comment>
<evidence type="ECO:0000256" key="3">
    <source>
        <dbReference type="ARBA" id="ARBA00009056"/>
    </source>
</evidence>
<protein>
    <recommendedName>
        <fullName evidence="10">tRNA (uracil-O(2)-)-methyltransferase</fullName>
        <ecNumber evidence="10">2.1.1.211</ecNumber>
    </recommendedName>
</protein>